<gene>
    <name evidence="1" type="ORF">H7J73_08575</name>
</gene>
<protein>
    <submittedName>
        <fullName evidence="1">Uncharacterized protein</fullName>
    </submittedName>
</protein>
<organism evidence="1 2">
    <name type="scientific">Mycolicibacterium komossense</name>
    <dbReference type="NCBI Taxonomy" id="1779"/>
    <lineage>
        <taxon>Bacteria</taxon>
        <taxon>Bacillati</taxon>
        <taxon>Actinomycetota</taxon>
        <taxon>Actinomycetes</taxon>
        <taxon>Mycobacteriales</taxon>
        <taxon>Mycobacteriaceae</taxon>
        <taxon>Mycolicibacterium</taxon>
    </lineage>
</organism>
<dbReference type="EMBL" id="JACKTY010000020">
    <property type="protein sequence ID" value="MCV7226085.1"/>
    <property type="molecule type" value="Genomic_DNA"/>
</dbReference>
<dbReference type="RefSeq" id="WP_264066921.1">
    <property type="nucleotide sequence ID" value="NZ_JACKTY010000020.1"/>
</dbReference>
<dbReference type="Proteomes" id="UP001526201">
    <property type="component" value="Unassembled WGS sequence"/>
</dbReference>
<evidence type="ECO:0000313" key="1">
    <source>
        <dbReference type="EMBL" id="MCV7226085.1"/>
    </source>
</evidence>
<name>A0ABT3C9H5_9MYCO</name>
<sequence length="90" mass="9392">MPDETKRHPDLDAFDEALAAYEAQADGDRAGAGEDLAIARISAIAKAAGYSFGMLTDGTIVLEPPADPNCCGVCAEAALAEFKQLGHVER</sequence>
<proteinExistence type="predicted"/>
<reference evidence="1 2" key="1">
    <citation type="journal article" date="2022" name="BMC Genomics">
        <title>Comparative genome analysis of mycobacteria focusing on tRNA and non-coding RNA.</title>
        <authorList>
            <person name="Behra P.R.K."/>
            <person name="Pettersson B.M.F."/>
            <person name="Ramesh M."/>
            <person name="Das S."/>
            <person name="Dasgupta S."/>
            <person name="Kirsebom L.A."/>
        </authorList>
    </citation>
    <scope>NUCLEOTIDE SEQUENCE [LARGE SCALE GENOMIC DNA]</scope>
    <source>
        <strain evidence="1 2">DSM 44078</strain>
    </source>
</reference>
<keyword evidence="2" id="KW-1185">Reference proteome</keyword>
<comment type="caution">
    <text evidence="1">The sequence shown here is derived from an EMBL/GenBank/DDBJ whole genome shotgun (WGS) entry which is preliminary data.</text>
</comment>
<accession>A0ABT3C9H5</accession>
<evidence type="ECO:0000313" key="2">
    <source>
        <dbReference type="Proteomes" id="UP001526201"/>
    </source>
</evidence>